<dbReference type="GO" id="GO:0008408">
    <property type="term" value="F:3'-5' exonuclease activity"/>
    <property type="evidence" value="ECO:0007669"/>
    <property type="project" value="InterPro"/>
</dbReference>
<dbReference type="Gene3D" id="1.10.10.1600">
    <property type="entry name" value="Bacterial DNA polymerase III alpha subunit, thumb domain"/>
    <property type="match status" value="1"/>
</dbReference>
<dbReference type="GO" id="GO:0003676">
    <property type="term" value="F:nucleic acid binding"/>
    <property type="evidence" value="ECO:0007669"/>
    <property type="project" value="InterPro"/>
</dbReference>
<evidence type="ECO:0000256" key="6">
    <source>
        <dbReference type="ARBA" id="ARBA00022695"/>
    </source>
</evidence>
<comment type="caution">
    <text evidence="12">The sequence shown here is derived from an EMBL/GenBank/DDBJ whole genome shotgun (WGS) entry which is preliminary data.</text>
</comment>
<evidence type="ECO:0000256" key="2">
    <source>
        <dbReference type="ARBA" id="ARBA00009496"/>
    </source>
</evidence>
<evidence type="ECO:0000256" key="7">
    <source>
        <dbReference type="ARBA" id="ARBA00022705"/>
    </source>
</evidence>
<dbReference type="SMART" id="SM00481">
    <property type="entry name" value="POLIIIAc"/>
    <property type="match status" value="1"/>
</dbReference>
<dbReference type="Pfam" id="PF17657">
    <property type="entry name" value="DNA_pol3_finger"/>
    <property type="match status" value="1"/>
</dbReference>
<dbReference type="InterPro" id="IPR040982">
    <property type="entry name" value="DNA_pol3_finger"/>
</dbReference>
<dbReference type="Pfam" id="PF01336">
    <property type="entry name" value="tRNA_anti-codon"/>
    <property type="match status" value="1"/>
</dbReference>
<comment type="subcellular location">
    <subcellularLocation>
        <location evidence="1">Cytoplasm</location>
    </subcellularLocation>
</comment>
<evidence type="ECO:0000256" key="1">
    <source>
        <dbReference type="ARBA" id="ARBA00004496"/>
    </source>
</evidence>
<gene>
    <name evidence="12" type="ORF">IAB51_11395</name>
</gene>
<evidence type="ECO:0000313" key="12">
    <source>
        <dbReference type="EMBL" id="HIS77391.1"/>
    </source>
</evidence>
<dbReference type="Pfam" id="PF02811">
    <property type="entry name" value="PHP"/>
    <property type="match status" value="1"/>
</dbReference>
<organism evidence="12 13">
    <name type="scientific">Candidatus Merdivicinus excrementipullorum</name>
    <dbReference type="NCBI Taxonomy" id="2840867"/>
    <lineage>
        <taxon>Bacteria</taxon>
        <taxon>Bacillati</taxon>
        <taxon>Bacillota</taxon>
        <taxon>Clostridia</taxon>
        <taxon>Eubacteriales</taxon>
        <taxon>Oscillospiraceae</taxon>
        <taxon>Oscillospiraceae incertae sedis</taxon>
        <taxon>Candidatus Merdivicinus</taxon>
    </lineage>
</organism>
<reference evidence="12" key="2">
    <citation type="journal article" date="2021" name="PeerJ">
        <title>Extensive microbial diversity within the chicken gut microbiome revealed by metagenomics and culture.</title>
        <authorList>
            <person name="Gilroy R."/>
            <person name="Ravi A."/>
            <person name="Getino M."/>
            <person name="Pursley I."/>
            <person name="Horton D.L."/>
            <person name="Alikhan N.F."/>
            <person name="Baker D."/>
            <person name="Gharbi K."/>
            <person name="Hall N."/>
            <person name="Watson M."/>
            <person name="Adriaenssens E.M."/>
            <person name="Foster-Nyarko E."/>
            <person name="Jarju S."/>
            <person name="Secka A."/>
            <person name="Antonio M."/>
            <person name="Oren A."/>
            <person name="Chaudhuri R.R."/>
            <person name="La Ragione R."/>
            <person name="Hildebrand F."/>
            <person name="Pallen M.J."/>
        </authorList>
    </citation>
    <scope>NUCLEOTIDE SEQUENCE</scope>
    <source>
        <strain evidence="12">CHK199-13235</strain>
    </source>
</reference>
<dbReference type="InterPro" id="IPR041931">
    <property type="entry name" value="DNA_pol3_alpha_thumb_dom"/>
</dbReference>
<comment type="catalytic activity">
    <reaction evidence="10">
        <text>DNA(n) + a 2'-deoxyribonucleoside 5'-triphosphate = DNA(n+1) + diphosphate</text>
        <dbReference type="Rhea" id="RHEA:22508"/>
        <dbReference type="Rhea" id="RHEA-COMP:17339"/>
        <dbReference type="Rhea" id="RHEA-COMP:17340"/>
        <dbReference type="ChEBI" id="CHEBI:33019"/>
        <dbReference type="ChEBI" id="CHEBI:61560"/>
        <dbReference type="ChEBI" id="CHEBI:173112"/>
        <dbReference type="EC" id="2.7.7.7"/>
    </reaction>
</comment>
<feature type="domain" description="Polymerase/histidinol phosphatase N-terminal" evidence="11">
    <location>
        <begin position="5"/>
        <end position="72"/>
    </location>
</feature>
<dbReference type="SUPFAM" id="SSF89550">
    <property type="entry name" value="PHP domain-like"/>
    <property type="match status" value="1"/>
</dbReference>
<dbReference type="InterPro" id="IPR004365">
    <property type="entry name" value="NA-bd_OB_tRNA"/>
</dbReference>
<dbReference type="EMBL" id="DVJP01000076">
    <property type="protein sequence ID" value="HIS77391.1"/>
    <property type="molecule type" value="Genomic_DNA"/>
</dbReference>
<keyword evidence="8" id="KW-0239">DNA-directed DNA polymerase</keyword>
<dbReference type="NCBIfam" id="NF004226">
    <property type="entry name" value="PRK05673.1"/>
    <property type="match status" value="1"/>
</dbReference>
<dbReference type="GO" id="GO:0006260">
    <property type="term" value="P:DNA replication"/>
    <property type="evidence" value="ECO:0007669"/>
    <property type="project" value="UniProtKB-KW"/>
</dbReference>
<evidence type="ECO:0000256" key="3">
    <source>
        <dbReference type="ARBA" id="ARBA00012417"/>
    </source>
</evidence>
<dbReference type="Gene3D" id="3.20.20.140">
    <property type="entry name" value="Metal-dependent hydrolases"/>
    <property type="match status" value="1"/>
</dbReference>
<evidence type="ECO:0000313" key="13">
    <source>
        <dbReference type="Proteomes" id="UP000824002"/>
    </source>
</evidence>
<protein>
    <recommendedName>
        <fullName evidence="4">DNA polymerase III subunit alpha</fullName>
        <ecNumber evidence="3">2.7.7.7</ecNumber>
    </recommendedName>
</protein>
<sequence>MKPFVHLHLHTEYSLLDGACRISELPKRVKEAGQEACAITDHGCMYGVVDFYKACKKEGVKPIIGCEVYVAPRTRFDKVFQVDNKPYHLVLLCENQQGYQNLIKLVSAGYIEGFYSKPRVDLELLEKYHEGLIALSACLAGEIPRKLSTGDFSGAKETALRYRDIFGEGNYFLEVQDHGIEEQRRILPLLRRLSKETGIPLAATNDCHYLKKEDARMQNVLVCIQTNHTVDEQNDMEFPTEEFYLKSREEMEKALPGFEDALDNTAAIAARCQVEFTFGKTQLPHFETPDGRTSEEYFTDLCTRGLKKRYGTITPELQERFDYEMSVVKKMGYVDYYLIVYDFIRYAKSRDIPVGPGRGSGAGSLLAYCMGITGVDPIKYQLIFERFLNPERVSMPDFDVDFSDERRGEVIDYVVRRYGADHVAQITTFGTMAAKAAVRDVGRALGMSYQAVDRVAKLIPNRLKITLDAALSEEKSLKTLYDTDLQVKELLDMAKKVEGMPRHASTHAAGVVITAKPVDEYVPLAKSDESIVTQFPMTTLEELGLLKMDFLGLRNLSVIDHTVHAVRKTEPEFSIDKISLEDPAVFAMFSKGETEGVFQFESAGMRRMLVAMKPNCIEDLTAATSLYRPGPSSSIDTYIRNRFHPEQIRYETPLLEPILRVTCGVLLYQEQVMQVCRSLAGYSYGRADLVRRAMGKKKVDVMQAERENFIHGKKREDGSFECVGAVANGVPEDVANHIFDEMAAFAEYAFNKSHAAAYSVVSYQTAYLKCHYPRQYMAALLTSILDWTGKLTEYLGECKELGIEILPPHINRSTGSFRMEGEGIRFGLLAVKGLGRSVIDNIVAERKKNGPFTGLLDFCKRMAGKDLNKQALKNLIRCGAFDCFGYARKELLAVHEAAMDSAAGYARSHAGGQMNLFAAAEIAEPELSIPRIGESSIGEKLRQEYEALGFYLTGHPLDEYRLLAKRWKMDEAAAITAEESRYQDRQQVRLLGMAAGKKTMNTKSGQMMCFLNLEDRSGAIEVVLFPTVYRDYQQVLQKDAPFVVEGRISLREEEPAKVLADRLIDLEAFRDSQPAGTLFLRMNSKNDRRLPAVLTLLADYPGQTPVKIYFDEDKKYHYPPGRPCVSGKQELLEELSGLLGKDAVALR</sequence>
<dbReference type="Proteomes" id="UP000824002">
    <property type="component" value="Unassembled WGS sequence"/>
</dbReference>
<dbReference type="PANTHER" id="PTHR32294">
    <property type="entry name" value="DNA POLYMERASE III SUBUNIT ALPHA"/>
    <property type="match status" value="1"/>
</dbReference>
<evidence type="ECO:0000256" key="8">
    <source>
        <dbReference type="ARBA" id="ARBA00022932"/>
    </source>
</evidence>
<proteinExistence type="inferred from homology"/>
<dbReference type="NCBIfam" id="NF005298">
    <property type="entry name" value="PRK06826.1"/>
    <property type="match status" value="1"/>
</dbReference>
<comment type="function">
    <text evidence="9">DNA polymerase III is a complex, multichain enzyme responsible for most of the replicative synthesis in bacteria. This DNA polymerase also exhibits 3' to 5' exonuclease activity. The alpha chain is the DNA polymerase.</text>
</comment>
<dbReference type="PANTHER" id="PTHR32294:SF0">
    <property type="entry name" value="DNA POLYMERASE III SUBUNIT ALPHA"/>
    <property type="match status" value="1"/>
</dbReference>
<evidence type="ECO:0000256" key="5">
    <source>
        <dbReference type="ARBA" id="ARBA00022679"/>
    </source>
</evidence>
<dbReference type="EC" id="2.7.7.7" evidence="3"/>
<dbReference type="InterPro" id="IPR016195">
    <property type="entry name" value="Pol/histidinol_Pase-like"/>
</dbReference>
<keyword evidence="7" id="KW-0235">DNA replication</keyword>
<evidence type="ECO:0000256" key="10">
    <source>
        <dbReference type="ARBA" id="ARBA00049244"/>
    </source>
</evidence>
<name>A0A9D1K0K0_9FIRM</name>
<dbReference type="InterPro" id="IPR011708">
    <property type="entry name" value="DNA_pol3_alpha_NTPase_dom"/>
</dbReference>
<dbReference type="GO" id="GO:0003887">
    <property type="term" value="F:DNA-directed DNA polymerase activity"/>
    <property type="evidence" value="ECO:0007669"/>
    <property type="project" value="UniProtKB-KW"/>
</dbReference>
<dbReference type="InterPro" id="IPR004805">
    <property type="entry name" value="DnaE2/DnaE/PolC"/>
</dbReference>
<dbReference type="CDD" id="cd12113">
    <property type="entry name" value="PHP_PolIIIA_DnaE3"/>
    <property type="match status" value="1"/>
</dbReference>
<dbReference type="InterPro" id="IPR003141">
    <property type="entry name" value="Pol/His_phosphatase_N"/>
</dbReference>
<keyword evidence="5 12" id="KW-0808">Transferase</keyword>
<evidence type="ECO:0000259" key="11">
    <source>
        <dbReference type="SMART" id="SM00481"/>
    </source>
</evidence>
<reference evidence="12" key="1">
    <citation type="submission" date="2020-10" db="EMBL/GenBank/DDBJ databases">
        <authorList>
            <person name="Gilroy R."/>
        </authorList>
    </citation>
    <scope>NUCLEOTIDE SEQUENCE</scope>
    <source>
        <strain evidence="12">CHK199-13235</strain>
    </source>
</reference>
<evidence type="ECO:0000256" key="9">
    <source>
        <dbReference type="ARBA" id="ARBA00025611"/>
    </source>
</evidence>
<dbReference type="NCBIfam" id="TIGR00594">
    <property type="entry name" value="polc"/>
    <property type="match status" value="1"/>
</dbReference>
<dbReference type="GO" id="GO:0005737">
    <property type="term" value="C:cytoplasm"/>
    <property type="evidence" value="ECO:0007669"/>
    <property type="project" value="UniProtKB-SubCell"/>
</dbReference>
<accession>A0A9D1K0K0</accession>
<dbReference type="Pfam" id="PF07733">
    <property type="entry name" value="DNA_pol3_alpha"/>
    <property type="match status" value="1"/>
</dbReference>
<dbReference type="InterPro" id="IPR004013">
    <property type="entry name" value="PHP_dom"/>
</dbReference>
<dbReference type="InterPro" id="IPR029460">
    <property type="entry name" value="DNAPol_HHH"/>
</dbReference>
<dbReference type="CDD" id="cd04485">
    <property type="entry name" value="DnaE_OBF"/>
    <property type="match status" value="1"/>
</dbReference>
<comment type="similarity">
    <text evidence="2">Belongs to the DNA polymerase type-C family. DnaE subfamily.</text>
</comment>
<dbReference type="Pfam" id="PF14579">
    <property type="entry name" value="HHH_6"/>
    <property type="match status" value="1"/>
</dbReference>
<evidence type="ECO:0000256" key="4">
    <source>
        <dbReference type="ARBA" id="ARBA00019114"/>
    </source>
</evidence>
<dbReference type="AlphaFoldDB" id="A0A9D1K0K0"/>
<keyword evidence="6 12" id="KW-0548">Nucleotidyltransferase</keyword>
<dbReference type="Gene3D" id="1.10.150.870">
    <property type="match status" value="1"/>
</dbReference>